<name>A0A1A8ZMA8_PLAOA</name>
<dbReference type="EMBL" id="FLRE01000176">
    <property type="protein sequence ID" value="SBT45022.1"/>
    <property type="molecule type" value="Genomic_DNA"/>
</dbReference>
<reference evidence="3" key="1">
    <citation type="submission" date="2016-05" db="EMBL/GenBank/DDBJ databases">
        <authorList>
            <person name="Naeem Raeece"/>
        </authorList>
    </citation>
    <scope>NUCLEOTIDE SEQUENCE [LARGE SCALE GENOMIC DNA]</scope>
</reference>
<evidence type="ECO:0000313" key="2">
    <source>
        <dbReference type="EMBL" id="SBT45022.1"/>
    </source>
</evidence>
<proteinExistence type="predicted"/>
<organism evidence="2 3">
    <name type="scientific">Plasmodium ovale wallikeri</name>
    <dbReference type="NCBI Taxonomy" id="864142"/>
    <lineage>
        <taxon>Eukaryota</taxon>
        <taxon>Sar</taxon>
        <taxon>Alveolata</taxon>
        <taxon>Apicomplexa</taxon>
        <taxon>Aconoidasida</taxon>
        <taxon>Haemosporida</taxon>
        <taxon>Plasmodiidae</taxon>
        <taxon>Plasmodium</taxon>
        <taxon>Plasmodium (Plasmodium)</taxon>
    </lineage>
</organism>
<protein>
    <submittedName>
        <fullName evidence="2">Uncharacterized protein</fullName>
    </submittedName>
</protein>
<evidence type="ECO:0000256" key="1">
    <source>
        <dbReference type="SAM" id="MobiDB-lite"/>
    </source>
</evidence>
<dbReference type="Proteomes" id="UP000078550">
    <property type="component" value="Unassembled WGS sequence"/>
</dbReference>
<accession>A0A1A8ZMA8</accession>
<sequence>MLRLHQVYRSNRIARQLLNEQKNKINLTPNEYDEITQNNNCKLCRNKYKSIANLHSIIYSSISKAYTNVYFYKNVLKIAENRKNNLNLHQINTILKYVLRAKIFRYSLFLAFEEPILKYVTRINGLINREIDNVGNGNLHNGNSVYDKKKFLPTTRRTCKKLYISRGKNKHGYWEEDLNVNFISDHVNILCDIYKSYTCIVNFRFSYLCETLFFFITKNYSYLNENKKEILKNLWTIYLSTVWDKDDYTFGAKTLIPRDVYIHRDTTPRRSITHLYRHKYKCNIHLRMVGNYTITVFKNGRIKHSRGKKKSYRYKTIFCKNNPFSICKYVVMIILKKHKLGENYKKKKKKIKNKNMYISYGYMYKLKNEDITMSYSQMKYIIKNIYVDNFAFLRENYFPKEPPNNTFAKIAPRRYRNKHTPHAPHTPHTPHAPHTPHTPHAPHTPHTLHTPHTPPS</sequence>
<dbReference type="AlphaFoldDB" id="A0A1A8ZMA8"/>
<feature type="region of interest" description="Disordered" evidence="1">
    <location>
        <begin position="417"/>
        <end position="456"/>
    </location>
</feature>
<gene>
    <name evidence="2" type="ORF">POVWA2_049040</name>
</gene>
<evidence type="ECO:0000313" key="3">
    <source>
        <dbReference type="Proteomes" id="UP000078550"/>
    </source>
</evidence>
<feature type="compositionally biased region" description="Low complexity" evidence="1">
    <location>
        <begin position="444"/>
        <end position="456"/>
    </location>
</feature>